<evidence type="ECO:0000313" key="1">
    <source>
        <dbReference type="EMBL" id="CAG8804457.1"/>
    </source>
</evidence>
<protein>
    <submittedName>
        <fullName evidence="1">5266_t:CDS:1</fullName>
    </submittedName>
</protein>
<evidence type="ECO:0000313" key="2">
    <source>
        <dbReference type="Proteomes" id="UP000789920"/>
    </source>
</evidence>
<organism evidence="1 2">
    <name type="scientific">Racocetra persica</name>
    <dbReference type="NCBI Taxonomy" id="160502"/>
    <lineage>
        <taxon>Eukaryota</taxon>
        <taxon>Fungi</taxon>
        <taxon>Fungi incertae sedis</taxon>
        <taxon>Mucoromycota</taxon>
        <taxon>Glomeromycotina</taxon>
        <taxon>Glomeromycetes</taxon>
        <taxon>Diversisporales</taxon>
        <taxon>Gigasporaceae</taxon>
        <taxon>Racocetra</taxon>
    </lineage>
</organism>
<gene>
    <name evidence="1" type="ORF">RPERSI_LOCUS21724</name>
</gene>
<name>A0ACA9RPJ1_9GLOM</name>
<dbReference type="EMBL" id="CAJVQC010064321">
    <property type="protein sequence ID" value="CAG8804457.1"/>
    <property type="molecule type" value="Genomic_DNA"/>
</dbReference>
<keyword evidence="2" id="KW-1185">Reference proteome</keyword>
<accession>A0ACA9RPJ1</accession>
<sequence length="56" mass="6555">VKTDVPNFEKHFGLRKLVNTIAHEISHCLLANFNLFFGYDHGEEHKKLTKDVEIFL</sequence>
<proteinExistence type="predicted"/>
<dbReference type="Proteomes" id="UP000789920">
    <property type="component" value="Unassembled WGS sequence"/>
</dbReference>
<reference evidence="1" key="1">
    <citation type="submission" date="2021-06" db="EMBL/GenBank/DDBJ databases">
        <authorList>
            <person name="Kallberg Y."/>
            <person name="Tangrot J."/>
            <person name="Rosling A."/>
        </authorList>
    </citation>
    <scope>NUCLEOTIDE SEQUENCE</scope>
    <source>
        <strain evidence="1">MA461A</strain>
    </source>
</reference>
<feature type="non-terminal residue" evidence="1">
    <location>
        <position position="1"/>
    </location>
</feature>
<comment type="caution">
    <text evidence="1">The sequence shown here is derived from an EMBL/GenBank/DDBJ whole genome shotgun (WGS) entry which is preliminary data.</text>
</comment>